<feature type="region of interest" description="Disordered" evidence="1">
    <location>
        <begin position="1"/>
        <end position="34"/>
    </location>
</feature>
<accession>A0A2N9ASU8</accession>
<feature type="compositionally biased region" description="Low complexity" evidence="1">
    <location>
        <begin position="1"/>
        <end position="30"/>
    </location>
</feature>
<dbReference type="EMBL" id="LT962688">
    <property type="protein sequence ID" value="SOR30398.1"/>
    <property type="molecule type" value="Genomic_DNA"/>
</dbReference>
<evidence type="ECO:0000256" key="1">
    <source>
        <dbReference type="SAM" id="MobiDB-lite"/>
    </source>
</evidence>
<reference evidence="3" key="1">
    <citation type="submission" date="2017-10" db="EMBL/GenBank/DDBJ databases">
        <authorList>
            <person name="Regsiter A."/>
            <person name="William W."/>
        </authorList>
    </citation>
    <scope>NUCLEOTIDE SEQUENCE [LARGE SCALE GENOMIC DNA]</scope>
</reference>
<sequence>MNSTATDGGAARRSAGSCASASSGGRTSGRVAPDTAPSFVATVLTGRPASPFGMTLGAQRAMARDTAFDMDGGCD</sequence>
<gene>
    <name evidence="2" type="ORF">TK0001_3796</name>
</gene>
<dbReference type="Proteomes" id="UP000233769">
    <property type="component" value="Chromosome tk0001"/>
</dbReference>
<organism evidence="2 3">
    <name type="scientific">Methylorubrum extorquens</name>
    <name type="common">Methylobacterium dichloromethanicum</name>
    <name type="synonym">Methylobacterium extorquens</name>
    <dbReference type="NCBI Taxonomy" id="408"/>
    <lineage>
        <taxon>Bacteria</taxon>
        <taxon>Pseudomonadati</taxon>
        <taxon>Pseudomonadota</taxon>
        <taxon>Alphaproteobacteria</taxon>
        <taxon>Hyphomicrobiales</taxon>
        <taxon>Methylobacteriaceae</taxon>
        <taxon>Methylorubrum</taxon>
    </lineage>
</organism>
<name>A0A2N9ASU8_METEX</name>
<proteinExistence type="predicted"/>
<dbReference type="AlphaFoldDB" id="A0A2N9ASU8"/>
<evidence type="ECO:0000313" key="2">
    <source>
        <dbReference type="EMBL" id="SOR30398.1"/>
    </source>
</evidence>
<protein>
    <submittedName>
        <fullName evidence="2">Uncharacterized protein</fullName>
    </submittedName>
</protein>
<evidence type="ECO:0000313" key="3">
    <source>
        <dbReference type="Proteomes" id="UP000233769"/>
    </source>
</evidence>